<dbReference type="AlphaFoldDB" id="G0MA48"/>
<dbReference type="InParanoid" id="G0MA48"/>
<dbReference type="InterPro" id="IPR007883">
    <property type="entry name" value="DUF713"/>
</dbReference>
<dbReference type="Proteomes" id="UP000008068">
    <property type="component" value="Unassembled WGS sequence"/>
</dbReference>
<dbReference type="Pfam" id="PF05218">
    <property type="entry name" value="DUF713"/>
    <property type="match status" value="1"/>
</dbReference>
<name>G0MA48_CAEBE</name>
<evidence type="ECO:0000256" key="2">
    <source>
        <dbReference type="SAM" id="MobiDB-lite"/>
    </source>
</evidence>
<keyword evidence="4" id="KW-1185">Reference proteome</keyword>
<dbReference type="OrthoDB" id="5877715at2759"/>
<dbReference type="PANTHER" id="PTHR21566:SF7">
    <property type="entry name" value="DUF4455 DOMAIN-CONTAINING PROTEIN-RELATED"/>
    <property type="match status" value="1"/>
</dbReference>
<proteinExistence type="predicted"/>
<evidence type="ECO:0000313" key="4">
    <source>
        <dbReference type="Proteomes" id="UP000008068"/>
    </source>
</evidence>
<keyword evidence="1" id="KW-0175">Coiled coil</keyword>
<dbReference type="eggNOG" id="ENOG502T3BJ">
    <property type="taxonomic scope" value="Eukaryota"/>
</dbReference>
<protein>
    <submittedName>
        <fullName evidence="3">Uncharacterized protein</fullName>
    </submittedName>
</protein>
<feature type="coiled-coil region" evidence="1">
    <location>
        <begin position="668"/>
        <end position="712"/>
    </location>
</feature>
<accession>G0MA48</accession>
<dbReference type="HOGENOM" id="CLU_386479_0_0_1"/>
<dbReference type="EMBL" id="GL379787">
    <property type="protein sequence ID" value="EGT30749.1"/>
    <property type="molecule type" value="Genomic_DNA"/>
</dbReference>
<feature type="region of interest" description="Disordered" evidence="2">
    <location>
        <begin position="265"/>
        <end position="285"/>
    </location>
</feature>
<dbReference type="PANTHER" id="PTHR21566">
    <property type="entry name" value="CILIA- AND FLAGELLA-ASSOCIATED PROTEIN 251-LIKE-RELATED-RELATED"/>
    <property type="match status" value="1"/>
</dbReference>
<gene>
    <name evidence="3" type="ORF">CAEBREN_17907</name>
</gene>
<evidence type="ECO:0000313" key="3">
    <source>
        <dbReference type="EMBL" id="EGT30749.1"/>
    </source>
</evidence>
<organism evidence="4">
    <name type="scientific">Caenorhabditis brenneri</name>
    <name type="common">Nematode worm</name>
    <dbReference type="NCBI Taxonomy" id="135651"/>
    <lineage>
        <taxon>Eukaryota</taxon>
        <taxon>Metazoa</taxon>
        <taxon>Ecdysozoa</taxon>
        <taxon>Nematoda</taxon>
        <taxon>Chromadorea</taxon>
        <taxon>Rhabditida</taxon>
        <taxon>Rhabditina</taxon>
        <taxon>Rhabditomorpha</taxon>
        <taxon>Rhabditoidea</taxon>
        <taxon>Rhabditidae</taxon>
        <taxon>Peloderinae</taxon>
        <taxon>Caenorhabditis</taxon>
    </lineage>
</organism>
<reference evidence="4" key="1">
    <citation type="submission" date="2011-07" db="EMBL/GenBank/DDBJ databases">
        <authorList>
            <consortium name="Caenorhabditis brenneri Sequencing and Analysis Consortium"/>
            <person name="Wilson R.K."/>
        </authorList>
    </citation>
    <scope>NUCLEOTIDE SEQUENCE [LARGE SCALE GENOMIC DNA]</scope>
    <source>
        <strain evidence="4">PB2801</strain>
    </source>
</reference>
<feature type="coiled-coil region" evidence="1">
    <location>
        <begin position="289"/>
        <end position="327"/>
    </location>
</feature>
<evidence type="ECO:0000256" key="1">
    <source>
        <dbReference type="SAM" id="Coils"/>
    </source>
</evidence>
<sequence>MSYLNSGNPSIIFSILRNFSSDWEQFYNNVDSYLDEFYEHLDNSKDVKIIIEKGSKKDTYAIKIELKRPTEEESHEFRRATYMEVPGHLKKWNSERVLRKAENFKPTLKFPVAIPLICFSSKLLIAIFNYCLFGKKNFDQVLLLRKFLTTQLSGTCLTLDPNQFLTIFNQCLKFDLPCLGSDGEPLVLDIKFEIDKQEYYVSVLDDDFLKYLKKPEGPIKVSYQDSDDEELTSLKNNNEEEIAAAAKVGSEMPDFFNENLSNEEFSPAPQPHEFEDEEIENSESQKKFREDFEEQQRKFKAKLEANREERRKKRMAHKAELKDLRRQQKQRFAALMSCIFLKQRFEEKESEWSSWIENSLRELIVKVVRKFADFQDFAKSFSNFKKLCKEEPEDVISEIGDLNRAILTLLYDLETVFNKLAKVDQDFESVMFIRVIQKRICKVATYLTKLLLLLEEIKHTADWYQNLQQKMAEIQPSQIPTTKELKRICKNLNKDEYKNLEFPKWESKSQVIIEEVDEEDEEFVDINIGKESSLKNLDREQKQSFATQQPQEQEEQMKLREVELRMREDELDKKMDEIKSMEVHLDKKVDEIRLTEENLGRKMEEMMEMMKLVIGSTATAGSQTPATQITGQVQDNTTGTNAIEPSATQSDSTDDVLQAQIQTQSVNELTEDEELRQMEEQFQRAKAEQDRKNELELRIAQERRREMNVRSRPSN</sequence>